<dbReference type="EMBL" id="CP027669">
    <property type="protein sequence ID" value="AVO42114.1"/>
    <property type="molecule type" value="Genomic_DNA"/>
</dbReference>
<keyword evidence="1" id="KW-0812">Transmembrane</keyword>
<evidence type="ECO:0000313" key="3">
    <source>
        <dbReference type="Proteomes" id="UP000239326"/>
    </source>
</evidence>
<feature type="transmembrane region" description="Helical" evidence="1">
    <location>
        <begin position="21"/>
        <end position="44"/>
    </location>
</feature>
<reference evidence="2 3" key="1">
    <citation type="submission" date="2018-03" db="EMBL/GenBank/DDBJ databases">
        <title>Genome sequencing of Simplicispira sp.</title>
        <authorList>
            <person name="Kim S.-J."/>
            <person name="Heo J."/>
            <person name="Kwon S.-W."/>
        </authorList>
    </citation>
    <scope>NUCLEOTIDE SEQUENCE [LARGE SCALE GENOMIC DNA]</scope>
    <source>
        <strain evidence="2 3">SC1-8</strain>
    </source>
</reference>
<name>A0A2S0N1T8_9BURK</name>
<dbReference type="InterPro" id="IPR032092">
    <property type="entry name" value="PilW"/>
</dbReference>
<dbReference type="OrthoDB" id="8752043at2"/>
<evidence type="ECO:0000313" key="2">
    <source>
        <dbReference type="EMBL" id="AVO42114.1"/>
    </source>
</evidence>
<dbReference type="Pfam" id="PF07963">
    <property type="entry name" value="N_methyl"/>
    <property type="match status" value="1"/>
</dbReference>
<dbReference type="GO" id="GO:0043683">
    <property type="term" value="P:type IV pilus assembly"/>
    <property type="evidence" value="ECO:0007669"/>
    <property type="project" value="InterPro"/>
</dbReference>
<dbReference type="RefSeq" id="WP_106447091.1">
    <property type="nucleotide sequence ID" value="NZ_CP027669.1"/>
</dbReference>
<keyword evidence="1" id="KW-1133">Transmembrane helix</keyword>
<dbReference type="InterPro" id="IPR012902">
    <property type="entry name" value="N_methyl_site"/>
</dbReference>
<sequence>MPSFPSPPPRFGSAPARGMTLVELMVGIAVGLLVIAVATGALMVSRGVSGTVTDASQLQQQASYAFRILGQQIRQAGSMQLNLAANKSPGDPILIEDFVAFSPNTEIYSALPETVPPNTPAVSGKDAPAAGEYRLSLAFQNYEEPSFPGGATVSFFRDCLGAQPSSTIIQSQFVLDTVLGELRCAGSNNVPQSLIRNVADFQVRYLIQNRAAAQSGLPTIQYVSAAGVPPIPAGGATDWSTVFGVEVCLVLYGDEPIDMPAGSDYTGCVDADGNGLFDKVVMTSLAGARRNRLHMAFRSVFQLRSQGLAG</sequence>
<dbReference type="AlphaFoldDB" id="A0A2S0N1T8"/>
<dbReference type="PROSITE" id="PS00409">
    <property type="entry name" value="PROKAR_NTER_METHYL"/>
    <property type="match status" value="1"/>
</dbReference>
<dbReference type="KEGG" id="simp:C6571_13230"/>
<evidence type="ECO:0000256" key="1">
    <source>
        <dbReference type="SAM" id="Phobius"/>
    </source>
</evidence>
<proteinExistence type="predicted"/>
<protein>
    <submittedName>
        <fullName evidence="2">Prepilin-type cleavage/methylation domain-containing protein</fullName>
    </submittedName>
</protein>
<keyword evidence="1" id="KW-0472">Membrane</keyword>
<organism evidence="2 3">
    <name type="scientific">Simplicispira suum</name>
    <dbReference type="NCBI Taxonomy" id="2109915"/>
    <lineage>
        <taxon>Bacteria</taxon>
        <taxon>Pseudomonadati</taxon>
        <taxon>Pseudomonadota</taxon>
        <taxon>Betaproteobacteria</taxon>
        <taxon>Burkholderiales</taxon>
        <taxon>Comamonadaceae</taxon>
        <taxon>Simplicispira</taxon>
    </lineage>
</organism>
<dbReference type="Pfam" id="PF16074">
    <property type="entry name" value="PilW"/>
    <property type="match status" value="1"/>
</dbReference>
<accession>A0A2S0N1T8</accession>
<dbReference type="NCBIfam" id="TIGR02532">
    <property type="entry name" value="IV_pilin_GFxxxE"/>
    <property type="match status" value="1"/>
</dbReference>
<keyword evidence="3" id="KW-1185">Reference proteome</keyword>
<dbReference type="Proteomes" id="UP000239326">
    <property type="component" value="Chromosome"/>
</dbReference>
<gene>
    <name evidence="2" type="ORF">C6571_13230</name>
</gene>